<keyword evidence="7" id="KW-1185">Reference proteome</keyword>
<dbReference type="EC" id="2.3.1.-" evidence="5"/>
<dbReference type="Pfam" id="PF02522">
    <property type="entry name" value="Antibiotic_NAT"/>
    <property type="match status" value="1"/>
</dbReference>
<dbReference type="PANTHER" id="PTHR11104:SF0">
    <property type="entry name" value="SPBETA PROPHAGE-DERIVED AMINOGLYCOSIDE N(3')-ACETYLTRANSFERASE-LIKE PROTEIN YOKD"/>
    <property type="match status" value="1"/>
</dbReference>
<evidence type="ECO:0000313" key="7">
    <source>
        <dbReference type="Proteomes" id="UP001231915"/>
    </source>
</evidence>
<proteinExistence type="inferred from homology"/>
<evidence type="ECO:0000256" key="4">
    <source>
        <dbReference type="ARBA" id="ARBA00023315"/>
    </source>
</evidence>
<dbReference type="PANTHER" id="PTHR11104">
    <property type="entry name" value="AMINOGLYCOSIDE N3-ACETYLTRANSFERASE"/>
    <property type="match status" value="1"/>
</dbReference>
<evidence type="ECO:0000313" key="6">
    <source>
        <dbReference type="EMBL" id="MDK2598419.1"/>
    </source>
</evidence>
<comment type="catalytic activity">
    <reaction evidence="5">
        <text>a 2-deoxystreptamine antibiotic + acetyl-CoA = an N(3)-acetyl-2-deoxystreptamine antibiotic + CoA + H(+)</text>
        <dbReference type="Rhea" id="RHEA:12665"/>
        <dbReference type="ChEBI" id="CHEBI:15378"/>
        <dbReference type="ChEBI" id="CHEBI:57287"/>
        <dbReference type="ChEBI" id="CHEBI:57288"/>
        <dbReference type="ChEBI" id="CHEBI:57921"/>
        <dbReference type="ChEBI" id="CHEBI:77452"/>
        <dbReference type="EC" id="2.3.1.81"/>
    </reaction>
</comment>
<dbReference type="InterPro" id="IPR028345">
    <property type="entry name" value="Antibiotic_NAT-like"/>
</dbReference>
<name>A0ABT7ETN5_9GAMM</name>
<comment type="caution">
    <text evidence="6">The sequence shown here is derived from an EMBL/GenBank/DDBJ whole genome shotgun (WGS) entry which is preliminary data.</text>
</comment>
<gene>
    <name evidence="6" type="ORF">QNM18_25525</name>
</gene>
<evidence type="ECO:0000256" key="3">
    <source>
        <dbReference type="ARBA" id="ARBA00022679"/>
    </source>
</evidence>
<dbReference type="Proteomes" id="UP001231915">
    <property type="component" value="Unassembled WGS sequence"/>
</dbReference>
<keyword evidence="5" id="KW-0046">Antibiotic resistance</keyword>
<reference evidence="6 7" key="1">
    <citation type="submission" date="2023-05" db="EMBL/GenBank/DDBJ databases">
        <title>Pseudoalteromonas ardens sp. nov., Pseudoalteromonas obscura sp. nov., and Pseudoalteromonas umbrosa sp. nov., isolated from the coral Montipora capitata.</title>
        <authorList>
            <person name="Thomas E.M."/>
            <person name="Smith E.M."/>
            <person name="Papke E."/>
            <person name="Shlafstein M.D."/>
            <person name="Oline D.K."/>
            <person name="Videau P."/>
            <person name="Saw J.H."/>
            <person name="Strangman W.K."/>
            <person name="Ushijima B."/>
        </authorList>
    </citation>
    <scope>NUCLEOTIDE SEQUENCE [LARGE SCALE GENOMIC DNA]</scope>
    <source>
        <strain evidence="6 7">P94</strain>
    </source>
</reference>
<protein>
    <recommendedName>
        <fullName evidence="2 5">Aminoglycoside N(3)-acetyltransferase</fullName>
        <ecNumber evidence="5">2.3.1.-</ecNumber>
    </recommendedName>
</protein>
<keyword evidence="4 5" id="KW-0012">Acyltransferase</keyword>
<dbReference type="SUPFAM" id="SSF110710">
    <property type="entry name" value="TTHA0583/YokD-like"/>
    <property type="match status" value="1"/>
</dbReference>
<organism evidence="6 7">
    <name type="scientific">Pseudoalteromonas obscura</name>
    <dbReference type="NCBI Taxonomy" id="3048491"/>
    <lineage>
        <taxon>Bacteria</taxon>
        <taxon>Pseudomonadati</taxon>
        <taxon>Pseudomonadota</taxon>
        <taxon>Gammaproteobacteria</taxon>
        <taxon>Alteromonadales</taxon>
        <taxon>Pseudoalteromonadaceae</taxon>
        <taxon>Pseudoalteromonas</taxon>
    </lineage>
</organism>
<evidence type="ECO:0000256" key="5">
    <source>
        <dbReference type="RuleBase" id="RU365031"/>
    </source>
</evidence>
<comment type="similarity">
    <text evidence="1 5">Belongs to the antibiotic N-acetyltransferase family.</text>
</comment>
<evidence type="ECO:0000256" key="1">
    <source>
        <dbReference type="ARBA" id="ARBA00006383"/>
    </source>
</evidence>
<sequence>MKASSTQDIKNTLAEVGINKSDNVFIHSSLFTLGRVSDVTPRDIPAALLNCFEHAVGKQGNIFMPCFNYDYPRTRSEDLRSQETVLGYWPEWFRNQDQVSRSGHPMFSICGRGPDAQQICRSEQPEFFAFGENSTFERLINSDSVLILQGIGMRVATVVVQIEAMLNLKYRFNKPFMGEVTLANGQMVKDNFYHFCFPINNAYREDYSQLEQSLLVNNIMKKQTLGRSFIYGIRMKALYEFIKQLTQKDQYALLNCRPQSLYRFEDGKEVSYPAPKY</sequence>
<accession>A0ABT7ETN5</accession>
<evidence type="ECO:0000256" key="2">
    <source>
        <dbReference type="ARBA" id="ARBA00012882"/>
    </source>
</evidence>
<dbReference type="EMBL" id="JASJUT010000018">
    <property type="protein sequence ID" value="MDK2598419.1"/>
    <property type="molecule type" value="Genomic_DNA"/>
</dbReference>
<keyword evidence="3 5" id="KW-0808">Transferase</keyword>
<dbReference type="RefSeq" id="WP_211010398.1">
    <property type="nucleotide sequence ID" value="NZ_JASJUT010000018.1"/>
</dbReference>
<dbReference type="InterPro" id="IPR003679">
    <property type="entry name" value="Amioglycoside_AcTrfase"/>
</dbReference>